<dbReference type="SUPFAM" id="SSF56925">
    <property type="entry name" value="OMPA-like"/>
    <property type="match status" value="1"/>
</dbReference>
<sequence>MLRKTTVGGLTLILAATPCFAGFYLGASVGPEGASFTQSAYVTRPNTFSVVDRNHFSGLGVFGSLFGGYAWRHKQFYLAGEVNGNISSVEYQLTNDEYLHQSFSKTYFNIRHSEGIGLLPGYFLADTTVFYGRIGYANGRLKIVESDPTIQSITKNRSGIRYGLGIRHALTSRFTFMMDYSQITYQSVKSSVFEPFGTVTKHTKIRPNTAQVGFGVIYNFDQPEPMYVK</sequence>
<comment type="caution">
    <text evidence="4">The sequence shown here is derived from an EMBL/GenBank/DDBJ whole genome shotgun (WGS) entry which is preliminary data.</text>
</comment>
<keyword evidence="1 2" id="KW-0732">Signal</keyword>
<dbReference type="STRING" id="455.Ljam_0614"/>
<gene>
    <name evidence="5" type="ORF">A8135_10500</name>
    <name evidence="4" type="ORF">Ljam_0614</name>
</gene>
<protein>
    <recommendedName>
        <fullName evidence="3">Outer membrane protein beta-barrel domain-containing protein</fullName>
    </recommendedName>
</protein>
<dbReference type="Proteomes" id="UP000093336">
    <property type="component" value="Unassembled WGS sequence"/>
</dbReference>
<evidence type="ECO:0000256" key="1">
    <source>
        <dbReference type="ARBA" id="ARBA00022729"/>
    </source>
</evidence>
<name>A0A0W0UU70_9GAMM</name>
<dbReference type="RefSeq" id="WP_058448662.1">
    <property type="nucleotide sequence ID" value="NZ_CAAAJF010000004.1"/>
</dbReference>
<proteinExistence type="predicted"/>
<dbReference type="Proteomes" id="UP000054715">
    <property type="component" value="Unassembled WGS sequence"/>
</dbReference>
<reference evidence="5 7" key="2">
    <citation type="submission" date="2016-05" db="EMBL/GenBank/DDBJ databases">
        <authorList>
            <person name="Prochazka B."/>
            <person name="Indra A."/>
            <person name="Hasenberger P."/>
            <person name="Blaschitz M."/>
            <person name="Wagner L."/>
            <person name="Wewalka G."/>
            <person name="Sorschag S."/>
            <person name="Schmid D."/>
            <person name="Ruppitsch W."/>
        </authorList>
    </citation>
    <scope>NUCLEOTIDE SEQUENCE [LARGE SCALE GENOMIC DNA]</scope>
    <source>
        <strain evidence="5 7">974010_12</strain>
    </source>
</reference>
<dbReference type="Pfam" id="PF13505">
    <property type="entry name" value="OMP_b-brl"/>
    <property type="match status" value="1"/>
</dbReference>
<evidence type="ECO:0000313" key="7">
    <source>
        <dbReference type="Proteomes" id="UP000093336"/>
    </source>
</evidence>
<evidence type="ECO:0000259" key="3">
    <source>
        <dbReference type="Pfam" id="PF13505"/>
    </source>
</evidence>
<reference evidence="4 6" key="1">
    <citation type="submission" date="2015-11" db="EMBL/GenBank/DDBJ databases">
        <title>Genomic analysis of 38 Legionella species identifies large and diverse effector repertoires.</title>
        <authorList>
            <person name="Burstein D."/>
            <person name="Amaro F."/>
            <person name="Zusman T."/>
            <person name="Lifshitz Z."/>
            <person name="Cohen O."/>
            <person name="Gilbert J.A."/>
            <person name="Pupko T."/>
            <person name="Shuman H.A."/>
            <person name="Segal G."/>
        </authorList>
    </citation>
    <scope>NUCLEOTIDE SEQUENCE [LARGE SCALE GENOMIC DNA]</scope>
    <source>
        <strain evidence="4 6">JA-26-G1-E2</strain>
    </source>
</reference>
<feature type="domain" description="Outer membrane protein beta-barrel" evidence="3">
    <location>
        <begin position="20"/>
        <end position="216"/>
    </location>
</feature>
<evidence type="ECO:0000313" key="5">
    <source>
        <dbReference type="EMBL" id="OCH98727.1"/>
    </source>
</evidence>
<dbReference type="EMBL" id="LNYG01000008">
    <property type="protein sequence ID" value="KTD11420.1"/>
    <property type="molecule type" value="Genomic_DNA"/>
</dbReference>
<evidence type="ECO:0000313" key="4">
    <source>
        <dbReference type="EMBL" id="KTD11420.1"/>
    </source>
</evidence>
<evidence type="ECO:0000256" key="2">
    <source>
        <dbReference type="SAM" id="SignalP"/>
    </source>
</evidence>
<keyword evidence="7" id="KW-1185">Reference proteome</keyword>
<dbReference type="OrthoDB" id="5636097at2"/>
<organism evidence="4 6">
    <name type="scientific">Legionella jamestowniensis</name>
    <dbReference type="NCBI Taxonomy" id="455"/>
    <lineage>
        <taxon>Bacteria</taxon>
        <taxon>Pseudomonadati</taxon>
        <taxon>Pseudomonadota</taxon>
        <taxon>Gammaproteobacteria</taxon>
        <taxon>Legionellales</taxon>
        <taxon>Legionellaceae</taxon>
        <taxon>Legionella</taxon>
    </lineage>
</organism>
<feature type="chain" id="PRO_5006914356" description="Outer membrane protein beta-barrel domain-containing protein" evidence="2">
    <location>
        <begin position="22"/>
        <end position="229"/>
    </location>
</feature>
<dbReference type="InterPro" id="IPR011250">
    <property type="entry name" value="OMP/PagP_B-barrel"/>
</dbReference>
<dbReference type="PATRIC" id="fig|455.5.peg.651"/>
<dbReference type="EMBL" id="LYOZ01000006">
    <property type="protein sequence ID" value="OCH98727.1"/>
    <property type="molecule type" value="Genomic_DNA"/>
</dbReference>
<dbReference type="Gene3D" id="2.40.160.20">
    <property type="match status" value="1"/>
</dbReference>
<dbReference type="AlphaFoldDB" id="A0A0W0UU70"/>
<accession>A0A0W0UU70</accession>
<evidence type="ECO:0000313" key="6">
    <source>
        <dbReference type="Proteomes" id="UP000054715"/>
    </source>
</evidence>
<feature type="signal peptide" evidence="2">
    <location>
        <begin position="1"/>
        <end position="21"/>
    </location>
</feature>
<dbReference type="InterPro" id="IPR027385">
    <property type="entry name" value="Beta-barrel_OMP"/>
</dbReference>